<organism evidence="1">
    <name type="scientific">marine sediment metagenome</name>
    <dbReference type="NCBI Taxonomy" id="412755"/>
    <lineage>
        <taxon>unclassified sequences</taxon>
        <taxon>metagenomes</taxon>
        <taxon>ecological metagenomes</taxon>
    </lineage>
</organism>
<gene>
    <name evidence="1" type="ORF">S12H4_01569</name>
</gene>
<comment type="caution">
    <text evidence="1">The sequence shown here is derived from an EMBL/GenBank/DDBJ whole genome shotgun (WGS) entry which is preliminary data.</text>
</comment>
<protein>
    <submittedName>
        <fullName evidence="1">Uncharacterized protein</fullName>
    </submittedName>
</protein>
<name>X1S4K2_9ZZZZ</name>
<dbReference type="AlphaFoldDB" id="X1S4K2"/>
<sequence>MQVEAAKLLAEDTEKEISAIASRLMANLNTKDILPPEFASLFAEIEAPAGAFLGDIGGRFVSEIADGAVSQAASPLFESMGYLAYKATPTKKMTPVSTAVLFSRKKIGKEFYEERFRMGGFEPIEAKFQYDSMRAYPSIPDIITYSRYHGEPDNVWSTSQKYFDIDPVDFKIWEWLGLQRLTTLQAHALFRRGHLLEADYIKEMARIGWSNEDTTLLKTEGWTVPNAMLLVQGNLLQQQSSEKILADIMHADIHPEYSQTYLDAILTKPASADLVAYELRQDPSLSGLEAQLQKIGIHPQYTGIYRELAYQIPPVADIITMAVREAFTPAIAARFGQYEDFPAPFAEWAAKKGLTKEWSERYWAAHWSLPSAQQGFEMLHRGIVDENDLNMLLRALDIMPFWRDKLTKMAYKRLTRVDIRRMYAVGVLDEAGVYEAYLELGYNERDAQRMSEFTVKQTLATQSKFTSRDVVSAYTNYLIDRSDARELLIEVGVKRENIEFVLRSAEYKRSWAFTDSRISAIRNLYKKKVYTKAQAEAELGKLDLPADRTQVLMQQWYYEIKEEVPKPFTTAQTLGFMKAEFISKDRALKELEQIGYDKEHIDVYMKSIL</sequence>
<evidence type="ECO:0000313" key="1">
    <source>
        <dbReference type="EMBL" id="GAI62734.1"/>
    </source>
</evidence>
<reference evidence="1" key="1">
    <citation type="journal article" date="2014" name="Front. Microbiol.">
        <title>High frequency of phylogenetically diverse reductive dehalogenase-homologous genes in deep subseafloor sedimentary metagenomes.</title>
        <authorList>
            <person name="Kawai M."/>
            <person name="Futagami T."/>
            <person name="Toyoda A."/>
            <person name="Takaki Y."/>
            <person name="Nishi S."/>
            <person name="Hori S."/>
            <person name="Arai W."/>
            <person name="Tsubouchi T."/>
            <person name="Morono Y."/>
            <person name="Uchiyama I."/>
            <person name="Ito T."/>
            <person name="Fujiyama A."/>
            <person name="Inagaki F."/>
            <person name="Takami H."/>
        </authorList>
    </citation>
    <scope>NUCLEOTIDE SEQUENCE</scope>
    <source>
        <strain evidence="1">Expedition CK06-06</strain>
    </source>
</reference>
<dbReference type="EMBL" id="BARW01000322">
    <property type="protein sequence ID" value="GAI62734.1"/>
    <property type="molecule type" value="Genomic_DNA"/>
</dbReference>
<proteinExistence type="predicted"/>
<accession>X1S4K2</accession>